<dbReference type="GO" id="GO:0070129">
    <property type="term" value="P:regulation of mitochondrial translation"/>
    <property type="evidence" value="ECO:0007669"/>
    <property type="project" value="TreeGrafter"/>
</dbReference>
<accession>A0AAN9V1H7</accession>
<evidence type="ECO:0000313" key="2">
    <source>
        <dbReference type="EMBL" id="KAK7788685.1"/>
    </source>
</evidence>
<name>A0AAN9V1H7_9ORTH</name>
<dbReference type="AlphaFoldDB" id="A0AAN9V1H7"/>
<feature type="repeat" description="PPR" evidence="1">
    <location>
        <begin position="19"/>
        <end position="53"/>
    </location>
</feature>
<dbReference type="Pfam" id="PF13041">
    <property type="entry name" value="PPR_2"/>
    <property type="match status" value="1"/>
</dbReference>
<dbReference type="EMBL" id="JAZDUA010000972">
    <property type="protein sequence ID" value="KAK7788685.1"/>
    <property type="molecule type" value="Genomic_DNA"/>
</dbReference>
<dbReference type="InterPro" id="IPR011990">
    <property type="entry name" value="TPR-like_helical_dom_sf"/>
</dbReference>
<dbReference type="PROSITE" id="PS51375">
    <property type="entry name" value="PPR"/>
    <property type="match status" value="1"/>
</dbReference>
<dbReference type="PANTHER" id="PTHR46669">
    <property type="entry name" value="LEUCINE-RICH PPR MOTIF-CONTAINING PROTEIN, MITOCHONDRIAL"/>
    <property type="match status" value="1"/>
</dbReference>
<dbReference type="Gene3D" id="1.25.40.10">
    <property type="entry name" value="Tetratricopeptide repeat domain"/>
    <property type="match status" value="1"/>
</dbReference>
<sequence length="89" mass="9959">MEGATHILEFMRAKQLPVNEHIFNSLILGHSEAGDMKSAADILNVMKHAGLEPSSETYTTLLCGYAKQGDIESIRTTLEQCKERRYTFA</sequence>
<dbReference type="InterPro" id="IPR002885">
    <property type="entry name" value="PPR_rpt"/>
</dbReference>
<protein>
    <recommendedName>
        <fullName evidence="4">Pentatricopeptide repeat-containing protein</fullName>
    </recommendedName>
</protein>
<evidence type="ECO:0000313" key="3">
    <source>
        <dbReference type="Proteomes" id="UP001378592"/>
    </source>
</evidence>
<dbReference type="Proteomes" id="UP001378592">
    <property type="component" value="Unassembled WGS sequence"/>
</dbReference>
<organism evidence="2 3">
    <name type="scientific">Gryllus longicercus</name>
    <dbReference type="NCBI Taxonomy" id="2509291"/>
    <lineage>
        <taxon>Eukaryota</taxon>
        <taxon>Metazoa</taxon>
        <taxon>Ecdysozoa</taxon>
        <taxon>Arthropoda</taxon>
        <taxon>Hexapoda</taxon>
        <taxon>Insecta</taxon>
        <taxon>Pterygota</taxon>
        <taxon>Neoptera</taxon>
        <taxon>Polyneoptera</taxon>
        <taxon>Orthoptera</taxon>
        <taxon>Ensifera</taxon>
        <taxon>Gryllidea</taxon>
        <taxon>Grylloidea</taxon>
        <taxon>Gryllidae</taxon>
        <taxon>Gryllinae</taxon>
        <taxon>Gryllus</taxon>
    </lineage>
</organism>
<proteinExistence type="predicted"/>
<reference evidence="2 3" key="1">
    <citation type="submission" date="2024-03" db="EMBL/GenBank/DDBJ databases">
        <title>The genome assembly and annotation of the cricket Gryllus longicercus Weissman &amp; Gray.</title>
        <authorList>
            <person name="Szrajer S."/>
            <person name="Gray D."/>
            <person name="Ylla G."/>
        </authorList>
    </citation>
    <scope>NUCLEOTIDE SEQUENCE [LARGE SCALE GENOMIC DNA]</scope>
    <source>
        <strain evidence="2">DAG 2021-001</strain>
        <tissue evidence="2">Whole body minus gut</tissue>
    </source>
</reference>
<keyword evidence="3" id="KW-1185">Reference proteome</keyword>
<dbReference type="NCBIfam" id="TIGR00756">
    <property type="entry name" value="PPR"/>
    <property type="match status" value="2"/>
</dbReference>
<comment type="caution">
    <text evidence="2">The sequence shown here is derived from an EMBL/GenBank/DDBJ whole genome shotgun (WGS) entry which is preliminary data.</text>
</comment>
<gene>
    <name evidence="2" type="ORF">R5R35_008348</name>
</gene>
<dbReference type="GO" id="GO:0005634">
    <property type="term" value="C:nucleus"/>
    <property type="evidence" value="ECO:0007669"/>
    <property type="project" value="TreeGrafter"/>
</dbReference>
<dbReference type="GO" id="GO:0003730">
    <property type="term" value="F:mRNA 3'-UTR binding"/>
    <property type="evidence" value="ECO:0007669"/>
    <property type="project" value="TreeGrafter"/>
</dbReference>
<dbReference type="PANTHER" id="PTHR46669:SF1">
    <property type="entry name" value="LEUCINE-RICH PPR MOTIF-CONTAINING PROTEIN, MITOCHONDRIAL"/>
    <property type="match status" value="1"/>
</dbReference>
<dbReference type="InterPro" id="IPR033490">
    <property type="entry name" value="LRP130"/>
</dbReference>
<dbReference type="GO" id="GO:0005739">
    <property type="term" value="C:mitochondrion"/>
    <property type="evidence" value="ECO:0007669"/>
    <property type="project" value="TreeGrafter"/>
</dbReference>
<evidence type="ECO:0000256" key="1">
    <source>
        <dbReference type="PROSITE-ProRule" id="PRU00708"/>
    </source>
</evidence>
<evidence type="ECO:0008006" key="4">
    <source>
        <dbReference type="Google" id="ProtNLM"/>
    </source>
</evidence>